<dbReference type="EMBL" id="KQ483672">
    <property type="protein sequence ID" value="KYP43339.1"/>
    <property type="molecule type" value="Genomic_DNA"/>
</dbReference>
<protein>
    <submittedName>
        <fullName evidence="3">Retrovirus-related Pol polyprotein from transposon TNT 1-94</fullName>
    </submittedName>
</protein>
<keyword evidence="4" id="KW-1185">Reference proteome</keyword>
<gene>
    <name evidence="3" type="ORF">KK1_035242</name>
</gene>
<organism evidence="3 4">
    <name type="scientific">Cajanus cajan</name>
    <name type="common">Pigeon pea</name>
    <name type="synonym">Cajanus indicus</name>
    <dbReference type="NCBI Taxonomy" id="3821"/>
    <lineage>
        <taxon>Eukaryota</taxon>
        <taxon>Viridiplantae</taxon>
        <taxon>Streptophyta</taxon>
        <taxon>Embryophyta</taxon>
        <taxon>Tracheophyta</taxon>
        <taxon>Spermatophyta</taxon>
        <taxon>Magnoliopsida</taxon>
        <taxon>eudicotyledons</taxon>
        <taxon>Gunneridae</taxon>
        <taxon>Pentapetalae</taxon>
        <taxon>rosids</taxon>
        <taxon>fabids</taxon>
        <taxon>Fabales</taxon>
        <taxon>Fabaceae</taxon>
        <taxon>Papilionoideae</taxon>
        <taxon>50 kb inversion clade</taxon>
        <taxon>NPAAA clade</taxon>
        <taxon>indigoferoid/millettioid clade</taxon>
        <taxon>Phaseoleae</taxon>
        <taxon>Cajanus</taxon>
    </lineage>
</organism>
<keyword evidence="1" id="KW-1133">Transmembrane helix</keyword>
<keyword evidence="1" id="KW-0472">Membrane</keyword>
<accession>A0A151RLB0</accession>
<keyword evidence="1" id="KW-0812">Transmembrane</keyword>
<proteinExistence type="predicted"/>
<dbReference type="InterPro" id="IPR025724">
    <property type="entry name" value="GAG-pre-integrase_dom"/>
</dbReference>
<evidence type="ECO:0000313" key="3">
    <source>
        <dbReference type="EMBL" id="KYP43339.1"/>
    </source>
</evidence>
<dbReference type="AlphaFoldDB" id="A0A151RLB0"/>
<dbReference type="Proteomes" id="UP000075243">
    <property type="component" value="Unassembled WGS sequence"/>
</dbReference>
<name>A0A151RLB0_CAJCA</name>
<evidence type="ECO:0000259" key="2">
    <source>
        <dbReference type="Pfam" id="PF13976"/>
    </source>
</evidence>
<dbReference type="Pfam" id="PF13976">
    <property type="entry name" value="gag_pre-integrs"/>
    <property type="match status" value="1"/>
</dbReference>
<evidence type="ECO:0000313" key="4">
    <source>
        <dbReference type="Proteomes" id="UP000075243"/>
    </source>
</evidence>
<sequence>MDMEASLWHRRLSHISEKGLNCLAKKDVLQGLKIYALQRKNQVMERFKQFHALVERQLGKKLKRIRTDNGDEYYGPFVVWLVLVAGFFYKNLSGTRSKYNKMEFIFYFKNLFLDFLKIN</sequence>
<feature type="transmembrane region" description="Helical" evidence="1">
    <location>
        <begin position="73"/>
        <end position="92"/>
    </location>
</feature>
<dbReference type="Gramene" id="C.cajan_34663.t">
    <property type="protein sequence ID" value="C.cajan_34663.t"/>
    <property type="gene ID" value="C.cajan_34663"/>
</dbReference>
<feature type="domain" description="GAG-pre-integrase" evidence="2">
    <location>
        <begin position="4"/>
        <end position="34"/>
    </location>
</feature>
<evidence type="ECO:0000256" key="1">
    <source>
        <dbReference type="SAM" id="Phobius"/>
    </source>
</evidence>
<reference evidence="3" key="1">
    <citation type="journal article" date="2012" name="Nat. Biotechnol.">
        <title>Draft genome sequence of pigeonpea (Cajanus cajan), an orphan legume crop of resource-poor farmers.</title>
        <authorList>
            <person name="Varshney R.K."/>
            <person name="Chen W."/>
            <person name="Li Y."/>
            <person name="Bharti A.K."/>
            <person name="Saxena R.K."/>
            <person name="Schlueter J.A."/>
            <person name="Donoghue M.T."/>
            <person name="Azam S."/>
            <person name="Fan G."/>
            <person name="Whaley A.M."/>
            <person name="Farmer A.D."/>
            <person name="Sheridan J."/>
            <person name="Iwata A."/>
            <person name="Tuteja R."/>
            <person name="Penmetsa R.V."/>
            <person name="Wu W."/>
            <person name="Upadhyaya H.D."/>
            <person name="Yang S.P."/>
            <person name="Shah T."/>
            <person name="Saxena K.B."/>
            <person name="Michael T."/>
            <person name="McCombie W.R."/>
            <person name="Yang B."/>
            <person name="Zhang G."/>
            <person name="Yang H."/>
            <person name="Wang J."/>
            <person name="Spillane C."/>
            <person name="Cook D.R."/>
            <person name="May G.D."/>
            <person name="Xu X."/>
            <person name="Jackson S.A."/>
        </authorList>
    </citation>
    <scope>NUCLEOTIDE SEQUENCE [LARGE SCALE GENOMIC DNA]</scope>
</reference>